<dbReference type="EMBL" id="FPKS01000006">
    <property type="protein sequence ID" value="SFZ74844.1"/>
    <property type="molecule type" value="Genomic_DNA"/>
</dbReference>
<evidence type="ECO:0000313" key="2">
    <source>
        <dbReference type="Proteomes" id="UP000185655"/>
    </source>
</evidence>
<organism evidence="1 2">
    <name type="scientific">Pseudolactococcus chungangensis CAU 28 = DSM 22330</name>
    <dbReference type="NCBI Taxonomy" id="1122154"/>
    <lineage>
        <taxon>Bacteria</taxon>
        <taxon>Bacillati</taxon>
        <taxon>Bacillota</taxon>
        <taxon>Bacilli</taxon>
        <taxon>Lactobacillales</taxon>
        <taxon>Streptococcaceae</taxon>
        <taxon>Pseudolactococcus</taxon>
    </lineage>
</organism>
<dbReference type="Proteomes" id="UP000185655">
    <property type="component" value="Unassembled WGS sequence"/>
</dbReference>
<dbReference type="AlphaFoldDB" id="A0A1K2HDH1"/>
<sequence length="58" mass="6819">MPLISLKIIGNLRNWLIKPFHTITRSILYVTVILSRLITLNKLFAYKNFVFIIKALVF</sequence>
<proteinExistence type="predicted"/>
<evidence type="ECO:0000313" key="1">
    <source>
        <dbReference type="EMBL" id="SFZ74844.1"/>
    </source>
</evidence>
<reference evidence="1 2" key="1">
    <citation type="submission" date="2016-11" db="EMBL/GenBank/DDBJ databases">
        <authorList>
            <person name="Jaros S."/>
            <person name="Januszkiewicz K."/>
            <person name="Wedrychowicz H."/>
        </authorList>
    </citation>
    <scope>NUCLEOTIDE SEQUENCE [LARGE SCALE GENOMIC DNA]</scope>
    <source>
        <strain evidence="1 2">DSM 22330</strain>
    </source>
</reference>
<gene>
    <name evidence="1" type="ORF">SAMN02746068_01383</name>
</gene>
<accession>A0A1K2HDH1</accession>
<protein>
    <submittedName>
        <fullName evidence="1">Uncharacterized protein</fullName>
    </submittedName>
</protein>
<name>A0A1K2HDH1_9LACT</name>